<dbReference type="NCBIfam" id="TIGR01211">
    <property type="entry name" value="ELP3"/>
    <property type="match status" value="1"/>
</dbReference>
<gene>
    <name evidence="15" type="ORF">CYMTET_28680</name>
</gene>
<dbReference type="EC" id="2.3.1.311" evidence="12"/>
<dbReference type="GO" id="GO:0002926">
    <property type="term" value="P:tRNA wobble base 5-methoxycarbonylmethyl-2-thiouridinylation"/>
    <property type="evidence" value="ECO:0007669"/>
    <property type="project" value="TreeGrafter"/>
</dbReference>
<evidence type="ECO:0000256" key="7">
    <source>
        <dbReference type="ARBA" id="ARBA00022723"/>
    </source>
</evidence>
<evidence type="ECO:0000313" key="16">
    <source>
        <dbReference type="Proteomes" id="UP001190700"/>
    </source>
</evidence>
<dbReference type="Gene3D" id="3.80.30.20">
    <property type="entry name" value="tm_1862 like domain"/>
    <property type="match status" value="1"/>
</dbReference>
<keyword evidence="10" id="KW-0411">Iron-sulfur</keyword>
<comment type="pathway">
    <text evidence="2">tRNA modification.</text>
</comment>
<dbReference type="AlphaFoldDB" id="A0AAE0FMN1"/>
<keyword evidence="7" id="KW-0479">Metal-binding</keyword>
<evidence type="ECO:0000256" key="13">
    <source>
        <dbReference type="ARBA" id="ARBA00047372"/>
    </source>
</evidence>
<comment type="cofactor">
    <cofactor evidence="1">
        <name>[4Fe-4S] cluster</name>
        <dbReference type="ChEBI" id="CHEBI:49883"/>
    </cofactor>
</comment>
<evidence type="ECO:0000256" key="12">
    <source>
        <dbReference type="ARBA" id="ARBA00044771"/>
    </source>
</evidence>
<dbReference type="SFLD" id="SFLDS00029">
    <property type="entry name" value="Radical_SAM"/>
    <property type="match status" value="1"/>
</dbReference>
<dbReference type="GO" id="GO:0106261">
    <property type="term" value="F:tRNA uridine(34) acetyltransferase activity"/>
    <property type="evidence" value="ECO:0007669"/>
    <property type="project" value="UniProtKB-EC"/>
</dbReference>
<dbReference type="SFLD" id="SFLDG01086">
    <property type="entry name" value="elongater_protein-like"/>
    <property type="match status" value="1"/>
</dbReference>
<evidence type="ECO:0000256" key="6">
    <source>
        <dbReference type="ARBA" id="ARBA00022691"/>
    </source>
</evidence>
<evidence type="ECO:0000313" key="15">
    <source>
        <dbReference type="EMBL" id="KAK3262467.1"/>
    </source>
</evidence>
<dbReference type="PANTHER" id="PTHR11135">
    <property type="entry name" value="HISTONE ACETYLTRANSFERASE-RELATED"/>
    <property type="match status" value="1"/>
</dbReference>
<proteinExistence type="inferred from homology"/>
<evidence type="ECO:0000256" key="9">
    <source>
        <dbReference type="ARBA" id="ARBA00023004"/>
    </source>
</evidence>
<dbReference type="Pfam" id="PF04055">
    <property type="entry name" value="Radical_SAM"/>
    <property type="match status" value="1"/>
</dbReference>
<dbReference type="PANTHER" id="PTHR11135:SF2">
    <property type="entry name" value="ELONGATOR COMPLEX PROTEIN 3"/>
    <property type="match status" value="1"/>
</dbReference>
<comment type="caution">
    <text evidence="15">The sequence shown here is derived from an EMBL/GenBank/DDBJ whole genome shotgun (WGS) entry which is preliminary data.</text>
</comment>
<comment type="catalytic activity">
    <reaction evidence="13">
        <text>uridine(34) in tRNA + acetyl-CoA + S-adenosyl-L-methionine + H2O = 5-(carboxymethyl)uridine(34) in tRNA + 5'-deoxyadenosine + L-methionine + CoA + 2 H(+)</text>
        <dbReference type="Rhea" id="RHEA:61020"/>
        <dbReference type="Rhea" id="RHEA-COMP:10407"/>
        <dbReference type="Rhea" id="RHEA-COMP:11727"/>
        <dbReference type="ChEBI" id="CHEBI:15377"/>
        <dbReference type="ChEBI" id="CHEBI:15378"/>
        <dbReference type="ChEBI" id="CHEBI:17319"/>
        <dbReference type="ChEBI" id="CHEBI:57287"/>
        <dbReference type="ChEBI" id="CHEBI:57288"/>
        <dbReference type="ChEBI" id="CHEBI:57844"/>
        <dbReference type="ChEBI" id="CHEBI:59789"/>
        <dbReference type="ChEBI" id="CHEBI:65315"/>
        <dbReference type="ChEBI" id="CHEBI:74882"/>
        <dbReference type="EC" id="2.3.1.311"/>
    </reaction>
    <physiologicalReaction direction="left-to-right" evidence="13">
        <dbReference type="Rhea" id="RHEA:61021"/>
    </physiologicalReaction>
</comment>
<dbReference type="InterPro" id="IPR039661">
    <property type="entry name" value="ELP3"/>
</dbReference>
<dbReference type="EMBL" id="LGRX02016168">
    <property type="protein sequence ID" value="KAK3262467.1"/>
    <property type="molecule type" value="Genomic_DNA"/>
</dbReference>
<evidence type="ECO:0000256" key="5">
    <source>
        <dbReference type="ARBA" id="ARBA00022555"/>
    </source>
</evidence>
<dbReference type="Proteomes" id="UP001190700">
    <property type="component" value="Unassembled WGS sequence"/>
</dbReference>
<dbReference type="InterPro" id="IPR023404">
    <property type="entry name" value="rSAM_horseshoe"/>
</dbReference>
<dbReference type="GO" id="GO:0033588">
    <property type="term" value="C:elongator holoenzyme complex"/>
    <property type="evidence" value="ECO:0007669"/>
    <property type="project" value="TreeGrafter"/>
</dbReference>
<dbReference type="InterPro" id="IPR016181">
    <property type="entry name" value="Acyl_CoA_acyltransferase"/>
</dbReference>
<evidence type="ECO:0000256" key="11">
    <source>
        <dbReference type="ARBA" id="ARBA00023315"/>
    </source>
</evidence>
<dbReference type="SUPFAM" id="SSF55729">
    <property type="entry name" value="Acyl-CoA N-acyltransferases (Nat)"/>
    <property type="match status" value="1"/>
</dbReference>
<evidence type="ECO:0000256" key="4">
    <source>
        <dbReference type="ARBA" id="ARBA00022485"/>
    </source>
</evidence>
<keyword evidence="8" id="KW-0694">RNA-binding</keyword>
<evidence type="ECO:0000256" key="10">
    <source>
        <dbReference type="ARBA" id="ARBA00023014"/>
    </source>
</evidence>
<reference evidence="15 16" key="1">
    <citation type="journal article" date="2015" name="Genome Biol. Evol.">
        <title>Comparative Genomics of a Bacterivorous Green Alga Reveals Evolutionary Causalities and Consequences of Phago-Mixotrophic Mode of Nutrition.</title>
        <authorList>
            <person name="Burns J.A."/>
            <person name="Paasch A."/>
            <person name="Narechania A."/>
            <person name="Kim E."/>
        </authorList>
    </citation>
    <scope>NUCLEOTIDE SEQUENCE [LARGE SCALE GENOMIC DNA]</scope>
    <source>
        <strain evidence="15 16">PLY_AMNH</strain>
    </source>
</reference>
<dbReference type="InterPro" id="IPR058240">
    <property type="entry name" value="rSAM_sf"/>
</dbReference>
<dbReference type="GO" id="GO:0051539">
    <property type="term" value="F:4 iron, 4 sulfur cluster binding"/>
    <property type="evidence" value="ECO:0007669"/>
    <property type="project" value="UniProtKB-KW"/>
</dbReference>
<keyword evidence="4" id="KW-0004">4Fe-4S</keyword>
<dbReference type="GO" id="GO:0005737">
    <property type="term" value="C:cytoplasm"/>
    <property type="evidence" value="ECO:0007669"/>
    <property type="project" value="TreeGrafter"/>
</dbReference>
<sequence>MLDKSSINKIYQELVKRKLVGPSFIIDSVTKNKSVRSRSGVLPVSIATDGNTFSCAYDCYFCPDESVKNGAPRNISRSYLSSEGTFIRGAVENFEAAGQIWRRLMELEFMGHPPDKIEIIVLGGTWDSYPAEYREEFILQTFYACNMFHRISLRLAGDLSHLTREWADQNPFQQGLGFDKERNIIRHLRPPKSLAEEKAENQESPCGRIIGVLLETRPDQISKSSLVKKRSLGCTRIQLGLQHTDNEILKLNNRGHSVEKSVSAIKFARDACYKIDGHLMPDLPGTTPEKDIEMISKIFLGEDLQLDYCKLYPCLDLPYTVTRKWKEEGKWKPLAEHDFPVFLDILRFAMANVPPWVRVNRVQRDFPEATEKNQYLGFVSDNIKSNLQQYVYNELAKHGQACYDVRSREIKNQFPSDFSTRAKLFIRSYRASEGTEFFVSVELPQRKAKGPDDAILMGLLRLRLTDYDMLRIRSSGAPKAASHLMKEFVEEPMALIRELHVYGNLQMAAATDAERANSQHTGVGKFLMAVAERLAMGFGFHKLCVISGVGVRGYYEKLGYTLDTGPGEFLMKEIAAVGSNLLPLTLFGGDYTDDDILIPVSTLTTAAKHLQPVDYSHLSRRKRPFLASIRANTPWYVRHTYHHIQSGNAQLLIIDLPQQAAAAATANTEFSCTDPCIIIPVEDIAFDMERAH</sequence>
<dbReference type="GO" id="GO:0005634">
    <property type="term" value="C:nucleus"/>
    <property type="evidence" value="ECO:0007669"/>
    <property type="project" value="TreeGrafter"/>
</dbReference>
<evidence type="ECO:0000256" key="8">
    <source>
        <dbReference type="ARBA" id="ARBA00022884"/>
    </source>
</evidence>
<name>A0AAE0FMN1_9CHLO</name>
<evidence type="ECO:0000256" key="1">
    <source>
        <dbReference type="ARBA" id="ARBA00001966"/>
    </source>
</evidence>
<dbReference type="SUPFAM" id="SSF102114">
    <property type="entry name" value="Radical SAM enzymes"/>
    <property type="match status" value="1"/>
</dbReference>
<organism evidence="15 16">
    <name type="scientific">Cymbomonas tetramitiformis</name>
    <dbReference type="NCBI Taxonomy" id="36881"/>
    <lineage>
        <taxon>Eukaryota</taxon>
        <taxon>Viridiplantae</taxon>
        <taxon>Chlorophyta</taxon>
        <taxon>Pyramimonadophyceae</taxon>
        <taxon>Pyramimonadales</taxon>
        <taxon>Pyramimonadaceae</taxon>
        <taxon>Cymbomonas</taxon>
    </lineage>
</organism>
<dbReference type="GO" id="GO:0046872">
    <property type="term" value="F:metal ion binding"/>
    <property type="evidence" value="ECO:0007669"/>
    <property type="project" value="UniProtKB-KW"/>
</dbReference>
<dbReference type="InterPro" id="IPR007197">
    <property type="entry name" value="rSAM"/>
</dbReference>
<evidence type="ECO:0000256" key="3">
    <source>
        <dbReference type="ARBA" id="ARBA00005494"/>
    </source>
</evidence>
<keyword evidence="11" id="KW-0012">Acyltransferase</keyword>
<dbReference type="SMART" id="SM00729">
    <property type="entry name" value="Elp3"/>
    <property type="match status" value="1"/>
</dbReference>
<dbReference type="PROSITE" id="PS51918">
    <property type="entry name" value="RADICAL_SAM"/>
    <property type="match status" value="1"/>
</dbReference>
<dbReference type="InterPro" id="IPR034687">
    <property type="entry name" value="ELP3-like"/>
</dbReference>
<keyword evidence="9" id="KW-0408">Iron</keyword>
<comment type="similarity">
    <text evidence="3">Belongs to the ELP3 family.</text>
</comment>
<evidence type="ECO:0000256" key="2">
    <source>
        <dbReference type="ARBA" id="ARBA00005217"/>
    </source>
</evidence>
<keyword evidence="11" id="KW-0808">Transferase</keyword>
<protein>
    <recommendedName>
        <fullName evidence="12">tRNA carboxymethyluridine synthase</fullName>
        <ecNumber evidence="12">2.3.1.311</ecNumber>
    </recommendedName>
</protein>
<dbReference type="InterPro" id="IPR006638">
    <property type="entry name" value="Elp3/MiaA/NifB-like_rSAM"/>
</dbReference>
<keyword evidence="6" id="KW-0949">S-adenosyl-L-methionine</keyword>
<evidence type="ECO:0000259" key="14">
    <source>
        <dbReference type="PROSITE" id="PS51918"/>
    </source>
</evidence>
<dbReference type="GO" id="GO:0000049">
    <property type="term" value="F:tRNA binding"/>
    <property type="evidence" value="ECO:0007669"/>
    <property type="project" value="UniProtKB-KW"/>
</dbReference>
<keyword evidence="16" id="KW-1185">Reference proteome</keyword>
<accession>A0AAE0FMN1</accession>
<keyword evidence="5" id="KW-0820">tRNA-binding</keyword>
<feature type="domain" description="Radical SAM core" evidence="14">
    <location>
        <begin position="36"/>
        <end position="352"/>
    </location>
</feature>